<keyword evidence="3 6" id="KW-0547">Nucleotide-binding</keyword>
<evidence type="ECO:0000259" key="9">
    <source>
        <dbReference type="PROSITE" id="PS50011"/>
    </source>
</evidence>
<gene>
    <name evidence="10" type="ORF">M9Y10_011521</name>
</gene>
<dbReference type="SMART" id="SM00220">
    <property type="entry name" value="S_TKc"/>
    <property type="match status" value="1"/>
</dbReference>
<evidence type="ECO:0000256" key="6">
    <source>
        <dbReference type="PROSITE-ProRule" id="PRU10141"/>
    </source>
</evidence>
<reference evidence="10 11" key="1">
    <citation type="submission" date="2024-04" db="EMBL/GenBank/DDBJ databases">
        <title>Tritrichomonas musculus Genome.</title>
        <authorList>
            <person name="Alves-Ferreira E."/>
            <person name="Grigg M."/>
            <person name="Lorenzi H."/>
            <person name="Galac M."/>
        </authorList>
    </citation>
    <scope>NUCLEOTIDE SEQUENCE [LARGE SCALE GENOMIC DNA]</scope>
    <source>
        <strain evidence="10 11">EAF2021</strain>
    </source>
</reference>
<dbReference type="InterPro" id="IPR008271">
    <property type="entry name" value="Ser/Thr_kinase_AS"/>
</dbReference>
<feature type="domain" description="Protein kinase" evidence="9">
    <location>
        <begin position="14"/>
        <end position="265"/>
    </location>
</feature>
<organism evidence="10 11">
    <name type="scientific">Tritrichomonas musculus</name>
    <dbReference type="NCBI Taxonomy" id="1915356"/>
    <lineage>
        <taxon>Eukaryota</taxon>
        <taxon>Metamonada</taxon>
        <taxon>Parabasalia</taxon>
        <taxon>Tritrichomonadida</taxon>
        <taxon>Tritrichomonadidae</taxon>
        <taxon>Tritrichomonas</taxon>
    </lineage>
</organism>
<dbReference type="PROSITE" id="PS00107">
    <property type="entry name" value="PROTEIN_KINASE_ATP"/>
    <property type="match status" value="1"/>
</dbReference>
<comment type="similarity">
    <text evidence="7">Belongs to the protein kinase superfamily.</text>
</comment>
<evidence type="ECO:0000256" key="4">
    <source>
        <dbReference type="ARBA" id="ARBA00022777"/>
    </source>
</evidence>
<dbReference type="EMBL" id="JAPFFF010000017">
    <property type="protein sequence ID" value="KAK8863831.1"/>
    <property type="molecule type" value="Genomic_DNA"/>
</dbReference>
<comment type="caution">
    <text evidence="10">The sequence shown here is derived from an EMBL/GenBank/DDBJ whole genome shotgun (WGS) entry which is preliminary data.</text>
</comment>
<evidence type="ECO:0000313" key="10">
    <source>
        <dbReference type="EMBL" id="KAK8863831.1"/>
    </source>
</evidence>
<keyword evidence="2" id="KW-0808">Transferase</keyword>
<dbReference type="Pfam" id="PF00069">
    <property type="entry name" value="Pkinase"/>
    <property type="match status" value="1"/>
</dbReference>
<proteinExistence type="inferred from homology"/>
<dbReference type="CDD" id="cd14003">
    <property type="entry name" value="STKc_AMPK-like"/>
    <property type="match status" value="1"/>
</dbReference>
<evidence type="ECO:0000256" key="7">
    <source>
        <dbReference type="RuleBase" id="RU000304"/>
    </source>
</evidence>
<evidence type="ECO:0000256" key="3">
    <source>
        <dbReference type="ARBA" id="ARBA00022741"/>
    </source>
</evidence>
<dbReference type="SUPFAM" id="SSF56112">
    <property type="entry name" value="Protein kinase-like (PK-like)"/>
    <property type="match status" value="1"/>
</dbReference>
<sequence>MHSSIKPPKQIHQYTIGSQLGQGAFASVFKAFNKENRRAYAIKVIPKQNLHNQEEADRFQREINASVFIRHENIVAVHDFFWDDNYYYLVQDLCGGGDLFHYIKKVNHIDESIAAFIFQQICNAVSYVHSYDVAHRDIKPENVLIDKFPRVKVADFGICGYVLENALMKSFVGSPSYSAPECLSKLEYDGKISDVWSLGVLLFVMVTGNSPWNQNTPQMVHQIQSADYYIPDEISEDCQDLIKKMMTVMPKDRIKLDEVLLHPFFDKASASHLKMPNKANIPKGTPSLPRLSGLSLQEIAEIAKKDAQSKDTVHGIISPFESYKGDSEEDSEEQSSSSIQRKSLPAFAIRSQSIEQIMDIQQKGAKHLVFPNSNQQMLVNQRQRSSGTLLNRKIQLPPLQNPKTHF</sequence>
<dbReference type="PANTHER" id="PTHR24345">
    <property type="entry name" value="SERINE/THREONINE-PROTEIN KINASE PLK"/>
    <property type="match status" value="1"/>
</dbReference>
<evidence type="ECO:0000256" key="8">
    <source>
        <dbReference type="SAM" id="MobiDB-lite"/>
    </source>
</evidence>
<evidence type="ECO:0000313" key="11">
    <source>
        <dbReference type="Proteomes" id="UP001470230"/>
    </source>
</evidence>
<name>A0ABR2IJK6_9EUKA</name>
<keyword evidence="11" id="KW-1185">Reference proteome</keyword>
<keyword evidence="5 6" id="KW-0067">ATP-binding</keyword>
<dbReference type="InterPro" id="IPR011009">
    <property type="entry name" value="Kinase-like_dom_sf"/>
</dbReference>
<protein>
    <recommendedName>
        <fullName evidence="9">Protein kinase domain-containing protein</fullName>
    </recommendedName>
</protein>
<keyword evidence="4" id="KW-0418">Kinase</keyword>
<dbReference type="PROSITE" id="PS50011">
    <property type="entry name" value="PROTEIN_KINASE_DOM"/>
    <property type="match status" value="1"/>
</dbReference>
<accession>A0ABR2IJK6</accession>
<dbReference type="Proteomes" id="UP001470230">
    <property type="component" value="Unassembled WGS sequence"/>
</dbReference>
<evidence type="ECO:0000256" key="5">
    <source>
        <dbReference type="ARBA" id="ARBA00022840"/>
    </source>
</evidence>
<evidence type="ECO:0000256" key="1">
    <source>
        <dbReference type="ARBA" id="ARBA00022527"/>
    </source>
</evidence>
<evidence type="ECO:0000256" key="2">
    <source>
        <dbReference type="ARBA" id="ARBA00022679"/>
    </source>
</evidence>
<dbReference type="InterPro" id="IPR017441">
    <property type="entry name" value="Protein_kinase_ATP_BS"/>
</dbReference>
<dbReference type="PANTHER" id="PTHR24345:SF91">
    <property type="entry name" value="SERINE_THREONINE-PROTEIN KINASE PLK4"/>
    <property type="match status" value="1"/>
</dbReference>
<feature type="binding site" evidence="6">
    <location>
        <position position="43"/>
    </location>
    <ligand>
        <name>ATP</name>
        <dbReference type="ChEBI" id="CHEBI:30616"/>
    </ligand>
</feature>
<dbReference type="PROSITE" id="PS00108">
    <property type="entry name" value="PROTEIN_KINASE_ST"/>
    <property type="match status" value="1"/>
</dbReference>
<dbReference type="Gene3D" id="1.10.510.10">
    <property type="entry name" value="Transferase(Phosphotransferase) domain 1"/>
    <property type="match status" value="1"/>
</dbReference>
<keyword evidence="1 7" id="KW-0723">Serine/threonine-protein kinase</keyword>
<dbReference type="InterPro" id="IPR000719">
    <property type="entry name" value="Prot_kinase_dom"/>
</dbReference>
<feature type="region of interest" description="Disordered" evidence="8">
    <location>
        <begin position="308"/>
        <end position="342"/>
    </location>
</feature>